<comment type="cofactor">
    <cofactor evidence="1">
        <name>Mg(2+)</name>
        <dbReference type="ChEBI" id="CHEBI:18420"/>
    </cofactor>
</comment>
<dbReference type="CDD" id="cd02883">
    <property type="entry name" value="NUDIX_Hydrolase"/>
    <property type="match status" value="1"/>
</dbReference>
<evidence type="ECO:0000256" key="1">
    <source>
        <dbReference type="ARBA" id="ARBA00001946"/>
    </source>
</evidence>
<sequence>MMNDEIARLSARYGAPLRVHESLPTGAFDPLRSPRAGEVAMVVLRKNGKVLLNTKDFYPDGAFRIPTGGIQPGEPVEAALLRETKEETNLDVAVERFLAVITYHAPERPKAFTTYAFLMREVSGELKVNDPDEGISGWREVDASELKGVAERLAGLAGEWRGWGVFRSVVHRVVGELLG</sequence>
<dbReference type="AlphaFoldDB" id="A0A1F6D2L3"/>
<dbReference type="Pfam" id="PF00293">
    <property type="entry name" value="NUDIX"/>
    <property type="match status" value="1"/>
</dbReference>
<protein>
    <recommendedName>
        <fullName evidence="3">Nudix hydrolase domain-containing protein</fullName>
    </recommendedName>
</protein>
<dbReference type="PROSITE" id="PS00893">
    <property type="entry name" value="NUDIX_BOX"/>
    <property type="match status" value="1"/>
</dbReference>
<dbReference type="Proteomes" id="UP000178606">
    <property type="component" value="Unassembled WGS sequence"/>
</dbReference>
<dbReference type="InterPro" id="IPR020084">
    <property type="entry name" value="NUDIX_hydrolase_CS"/>
</dbReference>
<name>A0A1F6D2L3_HANXR</name>
<evidence type="ECO:0000256" key="2">
    <source>
        <dbReference type="ARBA" id="ARBA00022801"/>
    </source>
</evidence>
<reference evidence="4 5" key="1">
    <citation type="journal article" date="2016" name="Nat. Commun.">
        <title>Thousands of microbial genomes shed light on interconnected biogeochemical processes in an aquifer system.</title>
        <authorList>
            <person name="Anantharaman K."/>
            <person name="Brown C.T."/>
            <person name="Hug L.A."/>
            <person name="Sharon I."/>
            <person name="Castelle C.J."/>
            <person name="Probst A.J."/>
            <person name="Thomas B.C."/>
            <person name="Singh A."/>
            <person name="Wilkins M.J."/>
            <person name="Karaoz U."/>
            <person name="Brodie E.L."/>
            <person name="Williams K.H."/>
            <person name="Hubbard S.S."/>
            <person name="Banfield J.F."/>
        </authorList>
    </citation>
    <scope>NUCLEOTIDE SEQUENCE [LARGE SCALE GENOMIC DNA]</scope>
    <source>
        <strain evidence="5">RIFCSPLOWO2_12_FULL_64_10</strain>
    </source>
</reference>
<feature type="domain" description="Nudix hydrolase" evidence="3">
    <location>
        <begin position="33"/>
        <end position="162"/>
    </location>
</feature>
<gene>
    <name evidence="4" type="ORF">A3F84_29120</name>
</gene>
<comment type="caution">
    <text evidence="4">The sequence shown here is derived from an EMBL/GenBank/DDBJ whole genome shotgun (WGS) entry which is preliminary data.</text>
</comment>
<dbReference type="PANTHER" id="PTHR43046">
    <property type="entry name" value="GDP-MANNOSE MANNOSYL HYDROLASE"/>
    <property type="match status" value="1"/>
</dbReference>
<proteinExistence type="predicted"/>
<dbReference type="InterPro" id="IPR000086">
    <property type="entry name" value="NUDIX_hydrolase_dom"/>
</dbReference>
<evidence type="ECO:0000313" key="4">
    <source>
        <dbReference type="EMBL" id="OGG55541.1"/>
    </source>
</evidence>
<evidence type="ECO:0000313" key="5">
    <source>
        <dbReference type="Proteomes" id="UP000178606"/>
    </source>
</evidence>
<accession>A0A1F6D2L3</accession>
<dbReference type="GO" id="GO:0016787">
    <property type="term" value="F:hydrolase activity"/>
    <property type="evidence" value="ECO:0007669"/>
    <property type="project" value="UniProtKB-KW"/>
</dbReference>
<dbReference type="SUPFAM" id="SSF55811">
    <property type="entry name" value="Nudix"/>
    <property type="match status" value="1"/>
</dbReference>
<dbReference type="PANTHER" id="PTHR43046:SF14">
    <property type="entry name" value="MUTT_NUDIX FAMILY PROTEIN"/>
    <property type="match status" value="1"/>
</dbReference>
<dbReference type="Gene3D" id="3.90.79.10">
    <property type="entry name" value="Nucleoside Triphosphate Pyrophosphohydrolase"/>
    <property type="match status" value="1"/>
</dbReference>
<evidence type="ECO:0000259" key="3">
    <source>
        <dbReference type="PROSITE" id="PS51462"/>
    </source>
</evidence>
<dbReference type="InterPro" id="IPR015797">
    <property type="entry name" value="NUDIX_hydrolase-like_dom_sf"/>
</dbReference>
<dbReference type="PROSITE" id="PS51462">
    <property type="entry name" value="NUDIX"/>
    <property type="match status" value="1"/>
</dbReference>
<keyword evidence="2" id="KW-0378">Hydrolase</keyword>
<dbReference type="EMBL" id="MFKF01000072">
    <property type="protein sequence ID" value="OGG55541.1"/>
    <property type="molecule type" value="Genomic_DNA"/>
</dbReference>
<organism evidence="4 5">
    <name type="scientific">Handelsmanbacteria sp. (strain RIFCSPLOWO2_12_FULL_64_10)</name>
    <dbReference type="NCBI Taxonomy" id="1817868"/>
    <lineage>
        <taxon>Bacteria</taxon>
        <taxon>Candidatus Handelsmaniibacteriota</taxon>
    </lineage>
</organism>